<dbReference type="SUPFAM" id="SSF54211">
    <property type="entry name" value="Ribosomal protein S5 domain 2-like"/>
    <property type="match status" value="1"/>
</dbReference>
<feature type="active site" evidence="1">
    <location>
        <position position="290"/>
    </location>
</feature>
<dbReference type="InterPro" id="IPR027065">
    <property type="entry name" value="Lon_Prtase"/>
</dbReference>
<dbReference type="GO" id="GO:0004176">
    <property type="term" value="F:ATP-dependent peptidase activity"/>
    <property type="evidence" value="ECO:0007669"/>
    <property type="project" value="UniProtKB-UniRule"/>
</dbReference>
<dbReference type="Pfam" id="PF05362">
    <property type="entry name" value="Lon_C"/>
    <property type="match status" value="1"/>
</dbReference>
<dbReference type="InterPro" id="IPR008269">
    <property type="entry name" value="Lon_proteolytic"/>
</dbReference>
<dbReference type="GO" id="GO:0006508">
    <property type="term" value="P:proteolysis"/>
    <property type="evidence" value="ECO:0007669"/>
    <property type="project" value="UniProtKB-KW"/>
</dbReference>
<keyword evidence="2" id="KW-0812">Transmembrane</keyword>
<comment type="similarity">
    <text evidence="1">Belongs to the peptidase S16 family.</text>
</comment>
<dbReference type="InterPro" id="IPR020568">
    <property type="entry name" value="Ribosomal_Su5_D2-typ_SF"/>
</dbReference>
<dbReference type="EC" id="3.4.21.53" evidence="1"/>
<evidence type="ECO:0000313" key="4">
    <source>
        <dbReference type="EMBL" id="ASA21298.1"/>
    </source>
</evidence>
<evidence type="ECO:0000256" key="1">
    <source>
        <dbReference type="PROSITE-ProRule" id="PRU01122"/>
    </source>
</evidence>
<comment type="catalytic activity">
    <reaction evidence="1">
        <text>Hydrolysis of proteins in presence of ATP.</text>
        <dbReference type="EC" id="3.4.21.53"/>
    </reaction>
</comment>
<evidence type="ECO:0000313" key="5">
    <source>
        <dbReference type="Proteomes" id="UP000249890"/>
    </source>
</evidence>
<protein>
    <recommendedName>
        <fullName evidence="1">endopeptidase La</fullName>
        <ecNumber evidence="1">3.4.21.53</ecNumber>
    </recommendedName>
</protein>
<keyword evidence="1" id="KW-0720">Serine protease</keyword>
<dbReference type="Gene3D" id="3.30.230.10">
    <property type="match status" value="1"/>
</dbReference>
<proteinExistence type="inferred from homology"/>
<dbReference type="Proteomes" id="UP000249890">
    <property type="component" value="Chromosome"/>
</dbReference>
<accession>A0A2Z2KQV5</accession>
<dbReference type="Pfam" id="PF13180">
    <property type="entry name" value="PDZ_2"/>
    <property type="match status" value="1"/>
</dbReference>
<name>A0A2Z2KQV5_9BACL</name>
<dbReference type="RefSeq" id="WP_087915311.1">
    <property type="nucleotide sequence ID" value="NZ_CP021780.1"/>
</dbReference>
<dbReference type="GO" id="GO:0005524">
    <property type="term" value="F:ATP binding"/>
    <property type="evidence" value="ECO:0007669"/>
    <property type="project" value="InterPro"/>
</dbReference>
<keyword evidence="2" id="KW-0472">Membrane</keyword>
<dbReference type="InterPro" id="IPR036034">
    <property type="entry name" value="PDZ_sf"/>
</dbReference>
<evidence type="ECO:0000256" key="2">
    <source>
        <dbReference type="SAM" id="Phobius"/>
    </source>
</evidence>
<feature type="transmembrane region" description="Helical" evidence="2">
    <location>
        <begin position="12"/>
        <end position="36"/>
    </location>
</feature>
<feature type="active site" evidence="1">
    <location>
        <position position="245"/>
    </location>
</feature>
<dbReference type="SUPFAM" id="SSF50156">
    <property type="entry name" value="PDZ domain-like"/>
    <property type="match status" value="1"/>
</dbReference>
<dbReference type="KEGG" id="pdh:B9T62_11175"/>
<organism evidence="4 5">
    <name type="scientific">Paenibacillus donghaensis</name>
    <dbReference type="NCBI Taxonomy" id="414771"/>
    <lineage>
        <taxon>Bacteria</taxon>
        <taxon>Bacillati</taxon>
        <taxon>Bacillota</taxon>
        <taxon>Bacilli</taxon>
        <taxon>Bacillales</taxon>
        <taxon>Paenibacillaceae</taxon>
        <taxon>Paenibacillus</taxon>
    </lineage>
</organism>
<dbReference type="SMART" id="SM00228">
    <property type="entry name" value="PDZ"/>
    <property type="match status" value="1"/>
</dbReference>
<dbReference type="GO" id="GO:0030163">
    <property type="term" value="P:protein catabolic process"/>
    <property type="evidence" value="ECO:0007669"/>
    <property type="project" value="InterPro"/>
</dbReference>
<keyword evidence="1" id="KW-0378">Hydrolase</keyword>
<feature type="domain" description="Lon proteolytic" evidence="3">
    <location>
        <begin position="238"/>
        <end position="341"/>
    </location>
</feature>
<dbReference type="PROSITE" id="PS51786">
    <property type="entry name" value="LON_PROTEOLYTIC"/>
    <property type="match status" value="1"/>
</dbReference>
<dbReference type="AlphaFoldDB" id="A0A2Z2KQV5"/>
<gene>
    <name evidence="4" type="ORF">B9T62_11175</name>
</gene>
<keyword evidence="1" id="KW-0645">Protease</keyword>
<dbReference type="PANTHER" id="PTHR10046">
    <property type="entry name" value="ATP DEPENDENT LON PROTEASE FAMILY MEMBER"/>
    <property type="match status" value="1"/>
</dbReference>
<dbReference type="GO" id="GO:0004252">
    <property type="term" value="F:serine-type endopeptidase activity"/>
    <property type="evidence" value="ECO:0007669"/>
    <property type="project" value="UniProtKB-UniRule"/>
</dbReference>
<dbReference type="InterPro" id="IPR001478">
    <property type="entry name" value="PDZ"/>
</dbReference>
<dbReference type="EMBL" id="CP021780">
    <property type="protein sequence ID" value="ASA21298.1"/>
    <property type="molecule type" value="Genomic_DNA"/>
</dbReference>
<dbReference type="Gene3D" id="2.30.42.10">
    <property type="match status" value="1"/>
</dbReference>
<dbReference type="OrthoDB" id="2356897at2"/>
<keyword evidence="5" id="KW-1185">Reference proteome</keyword>
<dbReference type="NCBIfam" id="NF041438">
    <property type="entry name" value="SepM_fam_S16"/>
    <property type="match status" value="1"/>
</dbReference>
<reference evidence="4 5" key="1">
    <citation type="submission" date="2017-06" db="EMBL/GenBank/DDBJ databases">
        <title>Complete genome sequence of Paenibacillus donghaensis KCTC 13049T isolated from East Sea sediment, South Korea.</title>
        <authorList>
            <person name="Jung B.K."/>
            <person name="Hong S.-J."/>
            <person name="Shin J.-H."/>
        </authorList>
    </citation>
    <scope>NUCLEOTIDE SEQUENCE [LARGE SCALE GENOMIC DNA]</scope>
    <source>
        <strain evidence="4 5">KCTC 13049</strain>
    </source>
</reference>
<evidence type="ECO:0000259" key="3">
    <source>
        <dbReference type="PROSITE" id="PS51786"/>
    </source>
</evidence>
<dbReference type="InterPro" id="IPR014721">
    <property type="entry name" value="Ribsml_uS5_D2-typ_fold_subgr"/>
</dbReference>
<keyword evidence="2" id="KW-1133">Transmembrane helix</keyword>
<sequence length="345" mass="37073">MKQPKSRMGLRIAAYLFTIIIITYVGVFMNTPYIVYQPGSASEVAPMVKVENADDSEQGTFMMTTVSASYANVALLVASYFNKYAEVVTKESRLGDKTEEEYAATQVYYMDSSQSLAVQAAYTAAGIPYEDVVDYMYVISLTDPANQDKLQPGDRIESVDGTAVTDPDSLSKLLAASQIGDKATVTLLRAGKELKEQLTLIEVKDSADAAGRPGFGITIGALQKVEPQREGVDVSFASTNVGGPSAGLMFSMEIYNQLVPGDLTKGYRVAGTGTINAAGEVGAIGGVKHKIVAAEREEAEIFFVPIKNYAEAKARADQIGTSMKLVPVSSMNEALKYMEELPAKK</sequence>